<keyword evidence="1" id="KW-0812">Transmembrane</keyword>
<gene>
    <name evidence="2" type="ORF">UFOPK2310_00665</name>
</gene>
<keyword evidence="1" id="KW-0472">Membrane</keyword>
<proteinExistence type="predicted"/>
<evidence type="ECO:0000256" key="1">
    <source>
        <dbReference type="SAM" id="Phobius"/>
    </source>
</evidence>
<feature type="transmembrane region" description="Helical" evidence="1">
    <location>
        <begin position="51"/>
        <end position="71"/>
    </location>
</feature>
<feature type="transmembrane region" description="Helical" evidence="1">
    <location>
        <begin position="77"/>
        <end position="96"/>
    </location>
</feature>
<reference evidence="2" key="1">
    <citation type="submission" date="2020-05" db="EMBL/GenBank/DDBJ databases">
        <authorList>
            <person name="Chiriac C."/>
            <person name="Salcher M."/>
            <person name="Ghai R."/>
            <person name="Kavagutti S V."/>
        </authorList>
    </citation>
    <scope>NUCLEOTIDE SEQUENCE</scope>
</reference>
<dbReference type="AlphaFoldDB" id="A0A6J6MDI4"/>
<protein>
    <submittedName>
        <fullName evidence="2">Unannotated protein</fullName>
    </submittedName>
</protein>
<dbReference type="EMBL" id="CAEZWW010000064">
    <property type="protein sequence ID" value="CAB4671986.1"/>
    <property type="molecule type" value="Genomic_DNA"/>
</dbReference>
<evidence type="ECO:0000313" key="2">
    <source>
        <dbReference type="EMBL" id="CAB4671986.1"/>
    </source>
</evidence>
<sequence length="103" mass="10655">MTRMVTAATGAVALIVGFGIASVTGVRWLGGIALIAGAIWCGYKWWRTAGLLRAIIAVLLFGIAFVISHPLGAAIGAWPSVFLVSLLAGALAYAITPQSSDRQ</sequence>
<organism evidence="2">
    <name type="scientific">freshwater metagenome</name>
    <dbReference type="NCBI Taxonomy" id="449393"/>
    <lineage>
        <taxon>unclassified sequences</taxon>
        <taxon>metagenomes</taxon>
        <taxon>ecological metagenomes</taxon>
    </lineage>
</organism>
<keyword evidence="1" id="KW-1133">Transmembrane helix</keyword>
<name>A0A6J6MDI4_9ZZZZ</name>
<accession>A0A6J6MDI4</accession>